<gene>
    <name evidence="1" type="ORF">ANCCAN_18749</name>
</gene>
<sequence length="74" mass="8387">MIRKCNWDEYGVNVNGRMFADEIVPLTNTPQEAGQMVRQLNQEGKKVGLQLNAKKTKISTAFIISGCYQINNLR</sequence>
<proteinExistence type="predicted"/>
<organism evidence="1 2">
    <name type="scientific">Ancylostoma caninum</name>
    <name type="common">Dog hookworm</name>
    <dbReference type="NCBI Taxonomy" id="29170"/>
    <lineage>
        <taxon>Eukaryota</taxon>
        <taxon>Metazoa</taxon>
        <taxon>Ecdysozoa</taxon>
        <taxon>Nematoda</taxon>
        <taxon>Chromadorea</taxon>
        <taxon>Rhabditida</taxon>
        <taxon>Rhabditina</taxon>
        <taxon>Rhabditomorpha</taxon>
        <taxon>Strongyloidea</taxon>
        <taxon>Ancylostomatidae</taxon>
        <taxon>Ancylostomatinae</taxon>
        <taxon>Ancylostoma</taxon>
    </lineage>
</organism>
<protein>
    <recommendedName>
        <fullName evidence="3">Reverse transcriptase domain-containing protein</fullName>
    </recommendedName>
</protein>
<evidence type="ECO:0000313" key="2">
    <source>
        <dbReference type="Proteomes" id="UP000252519"/>
    </source>
</evidence>
<dbReference type="OrthoDB" id="5825913at2759"/>
<dbReference type="EMBL" id="JOJR01000669">
    <property type="protein sequence ID" value="RCN35382.1"/>
    <property type="molecule type" value="Genomic_DNA"/>
</dbReference>
<comment type="caution">
    <text evidence="1">The sequence shown here is derived from an EMBL/GenBank/DDBJ whole genome shotgun (WGS) entry which is preliminary data.</text>
</comment>
<reference evidence="1 2" key="1">
    <citation type="submission" date="2014-10" db="EMBL/GenBank/DDBJ databases">
        <title>Draft genome of the hookworm Ancylostoma caninum.</title>
        <authorList>
            <person name="Mitreva M."/>
        </authorList>
    </citation>
    <scope>NUCLEOTIDE SEQUENCE [LARGE SCALE GENOMIC DNA]</scope>
    <source>
        <strain evidence="1 2">Baltimore</strain>
    </source>
</reference>
<accession>A0A368FTG6</accession>
<keyword evidence="2" id="KW-1185">Reference proteome</keyword>
<evidence type="ECO:0008006" key="3">
    <source>
        <dbReference type="Google" id="ProtNLM"/>
    </source>
</evidence>
<evidence type="ECO:0000313" key="1">
    <source>
        <dbReference type="EMBL" id="RCN35382.1"/>
    </source>
</evidence>
<name>A0A368FTG6_ANCCA</name>
<dbReference type="AlphaFoldDB" id="A0A368FTG6"/>
<dbReference type="Proteomes" id="UP000252519">
    <property type="component" value="Unassembled WGS sequence"/>
</dbReference>